<dbReference type="EMBL" id="ADLJ01000052">
    <property type="protein sequence ID" value="EHE95534.1"/>
    <property type="molecule type" value="Genomic_DNA"/>
</dbReference>
<dbReference type="SMART" id="SM01120">
    <property type="entry name" value="Dak2"/>
    <property type="match status" value="1"/>
</dbReference>
<dbReference type="GO" id="GO:0019563">
    <property type="term" value="P:glycerol catabolic process"/>
    <property type="evidence" value="ECO:0007669"/>
    <property type="project" value="TreeGrafter"/>
</dbReference>
<keyword evidence="2" id="KW-0418">Kinase</keyword>
<dbReference type="Pfam" id="PF02734">
    <property type="entry name" value="Dak2"/>
    <property type="match status" value="1"/>
</dbReference>
<dbReference type="InterPro" id="IPR036117">
    <property type="entry name" value="DhaL_dom_sf"/>
</dbReference>
<dbReference type="AlphaFoldDB" id="G5HSW2"/>
<proteinExistence type="predicted"/>
<dbReference type="Gene3D" id="1.25.40.340">
    <property type="match status" value="1"/>
</dbReference>
<dbReference type="RefSeq" id="WP_007870612.1">
    <property type="nucleotide sequence ID" value="NZ_JH376432.1"/>
</dbReference>
<organism evidence="4 5">
    <name type="scientific">[Clostridium] citroniae WAL-17108</name>
    <dbReference type="NCBI Taxonomy" id="742733"/>
    <lineage>
        <taxon>Bacteria</taxon>
        <taxon>Bacillati</taxon>
        <taxon>Bacillota</taxon>
        <taxon>Clostridia</taxon>
        <taxon>Lachnospirales</taxon>
        <taxon>Lachnospiraceae</taxon>
        <taxon>Enterocloster</taxon>
    </lineage>
</organism>
<evidence type="ECO:0000313" key="4">
    <source>
        <dbReference type="EMBL" id="EHE95534.1"/>
    </source>
</evidence>
<comment type="caution">
    <text evidence="4">The sequence shown here is derived from an EMBL/GenBank/DDBJ whole genome shotgun (WGS) entry which is preliminary data.</text>
</comment>
<sequence>MTENKDYLIKLDQQNGDGDLGVSMSEGFAAAARFVEETQETDLGKLLMQTGGVFNEAAPSSLGTIISFAFMGMAKSLKGKTETDPAGFAEAVMAGVEKIMAKAGSKPGEKTILDSIYPAAQSLLEHRDCSFEESFRAAAKAAAEGSEATREMKSVHGRAAYYGEKSIGILDGGSVVGKLIFEALSE</sequence>
<dbReference type="Proteomes" id="UP000003763">
    <property type="component" value="Unassembled WGS sequence"/>
</dbReference>
<dbReference type="GO" id="GO:0005829">
    <property type="term" value="C:cytosol"/>
    <property type="evidence" value="ECO:0007669"/>
    <property type="project" value="TreeGrafter"/>
</dbReference>
<dbReference type="HOGENOM" id="CLU_066424_1_0_9"/>
<evidence type="ECO:0000256" key="1">
    <source>
        <dbReference type="ARBA" id="ARBA00022679"/>
    </source>
</evidence>
<protein>
    <recommendedName>
        <fullName evidence="3">DhaL domain-containing protein</fullName>
    </recommendedName>
</protein>
<evidence type="ECO:0000259" key="3">
    <source>
        <dbReference type="PROSITE" id="PS51480"/>
    </source>
</evidence>
<dbReference type="PANTHER" id="PTHR28629:SF4">
    <property type="entry name" value="TRIOKINASE_FMN CYCLASE"/>
    <property type="match status" value="1"/>
</dbReference>
<dbReference type="eggNOG" id="COG1461">
    <property type="taxonomic scope" value="Bacteria"/>
</dbReference>
<dbReference type="InterPro" id="IPR004007">
    <property type="entry name" value="DhaL_dom"/>
</dbReference>
<feature type="domain" description="DhaL" evidence="3">
    <location>
        <begin position="1"/>
        <end position="186"/>
    </location>
</feature>
<dbReference type="PROSITE" id="PS51480">
    <property type="entry name" value="DHAL"/>
    <property type="match status" value="1"/>
</dbReference>
<dbReference type="SUPFAM" id="SSF101473">
    <property type="entry name" value="DhaL-like"/>
    <property type="match status" value="1"/>
</dbReference>
<name>G5HSW2_9FIRM</name>
<keyword evidence="1" id="KW-0808">Transferase</keyword>
<dbReference type="PATRIC" id="fig|742733.3.peg.5827"/>
<evidence type="ECO:0000313" key="5">
    <source>
        <dbReference type="Proteomes" id="UP000003763"/>
    </source>
</evidence>
<dbReference type="GO" id="GO:0004371">
    <property type="term" value="F:glycerone kinase activity"/>
    <property type="evidence" value="ECO:0007669"/>
    <property type="project" value="InterPro"/>
</dbReference>
<dbReference type="InterPro" id="IPR050861">
    <property type="entry name" value="Dihydroxyacetone_Kinase"/>
</dbReference>
<evidence type="ECO:0000256" key="2">
    <source>
        <dbReference type="ARBA" id="ARBA00022777"/>
    </source>
</evidence>
<accession>G5HSW2</accession>
<dbReference type="PANTHER" id="PTHR28629">
    <property type="entry name" value="TRIOKINASE/FMN CYCLASE"/>
    <property type="match status" value="1"/>
</dbReference>
<reference evidence="4 5" key="1">
    <citation type="submission" date="2011-08" db="EMBL/GenBank/DDBJ databases">
        <title>The Genome Sequence of Clostridium citroniae WAL-17108.</title>
        <authorList>
            <consortium name="The Broad Institute Genome Sequencing Platform"/>
            <person name="Earl A."/>
            <person name="Ward D."/>
            <person name="Feldgarden M."/>
            <person name="Gevers D."/>
            <person name="Finegold S.M."/>
            <person name="Summanen P.H."/>
            <person name="Molitoris D.R."/>
            <person name="Vaisanen M.L."/>
            <person name="Daigneault M."/>
            <person name="Allen-Vercoe E."/>
            <person name="Young S.K."/>
            <person name="Zeng Q."/>
            <person name="Gargeya S."/>
            <person name="Fitzgerald M."/>
            <person name="Haas B."/>
            <person name="Abouelleil A."/>
            <person name="Alvarado L."/>
            <person name="Arachchi H.M."/>
            <person name="Berlin A."/>
            <person name="Brown A."/>
            <person name="Chapman S.B."/>
            <person name="Chen Z."/>
            <person name="Dunbar C."/>
            <person name="Freedman E."/>
            <person name="Gearin G."/>
            <person name="Gellesch M."/>
            <person name="Goldberg J."/>
            <person name="Griggs A."/>
            <person name="Gujja S."/>
            <person name="Heiman D."/>
            <person name="Howarth C."/>
            <person name="Larson L."/>
            <person name="Lui A."/>
            <person name="MacDonald P.J.P."/>
            <person name="Montmayeur A."/>
            <person name="Murphy C."/>
            <person name="Neiman D."/>
            <person name="Pearson M."/>
            <person name="Priest M."/>
            <person name="Roberts A."/>
            <person name="Saif S."/>
            <person name="Shea T."/>
            <person name="Shenoy N."/>
            <person name="Sisk P."/>
            <person name="Stolte C."/>
            <person name="Sykes S."/>
            <person name="Wortman J."/>
            <person name="Nusbaum C."/>
            <person name="Birren B."/>
        </authorList>
    </citation>
    <scope>NUCLEOTIDE SEQUENCE [LARGE SCALE GENOMIC DNA]</scope>
    <source>
        <strain evidence="4 5">WAL-17108</strain>
    </source>
</reference>
<gene>
    <name evidence="4" type="ORF">HMPREF9469_05674</name>
</gene>